<dbReference type="EMBL" id="MU006216">
    <property type="protein sequence ID" value="KAF2833120.1"/>
    <property type="molecule type" value="Genomic_DNA"/>
</dbReference>
<evidence type="ECO:0000313" key="3">
    <source>
        <dbReference type="EMBL" id="KAF2833120.1"/>
    </source>
</evidence>
<keyword evidence="4" id="KW-1185">Reference proteome</keyword>
<sequence>MSTGGEPASSSRLPFHKTTPYTSTPQPNMFDYPAELNNAQLEAKRILAHLLETLKDKDSKYYAKYGKWVERHHRLEEFCFRCIRPQIWTFLNGRWSLDSLKWIGGDLKYEGRGVYLDGVLSLDKKVRVYIGQAGQVRARIAQHLNFRYRRDNPSLHYHAMQQSIYNSIGLAALIPSPNMGNQALPGMDSPDLLLNVLEMWMCLVFRTLPKQMLEEWLPNDGTINKNRKEGQEGEFGGLNIACPLDHGEKQREWLDLSESDDPLIRDYLGLGRKIGEGELRKRSDIQYVKAEDKKDGDSNAQKKVAYTELARSYNKDRRQQDNNASQAAGYMLAIAMAGLIVTALVKGSGGPRGR</sequence>
<evidence type="ECO:0000313" key="4">
    <source>
        <dbReference type="Proteomes" id="UP000799424"/>
    </source>
</evidence>
<evidence type="ECO:0000256" key="1">
    <source>
        <dbReference type="SAM" id="MobiDB-lite"/>
    </source>
</evidence>
<keyword evidence="2" id="KW-0472">Membrane</keyword>
<dbReference type="Proteomes" id="UP000799424">
    <property type="component" value="Unassembled WGS sequence"/>
</dbReference>
<feature type="transmembrane region" description="Helical" evidence="2">
    <location>
        <begin position="327"/>
        <end position="345"/>
    </location>
</feature>
<feature type="compositionally biased region" description="Polar residues" evidence="1">
    <location>
        <begin position="1"/>
        <end position="12"/>
    </location>
</feature>
<keyword evidence="2" id="KW-0812">Transmembrane</keyword>
<dbReference type="AlphaFoldDB" id="A0A6A7AIL8"/>
<protein>
    <submittedName>
        <fullName evidence="3">Uncharacterized protein</fullName>
    </submittedName>
</protein>
<evidence type="ECO:0000256" key="2">
    <source>
        <dbReference type="SAM" id="Phobius"/>
    </source>
</evidence>
<proteinExistence type="predicted"/>
<reference evidence="3" key="1">
    <citation type="journal article" date="2020" name="Stud. Mycol.">
        <title>101 Dothideomycetes genomes: a test case for predicting lifestyles and emergence of pathogens.</title>
        <authorList>
            <person name="Haridas S."/>
            <person name="Albert R."/>
            <person name="Binder M."/>
            <person name="Bloem J."/>
            <person name="Labutti K."/>
            <person name="Salamov A."/>
            <person name="Andreopoulos B."/>
            <person name="Baker S."/>
            <person name="Barry K."/>
            <person name="Bills G."/>
            <person name="Bluhm B."/>
            <person name="Cannon C."/>
            <person name="Castanera R."/>
            <person name="Culley D."/>
            <person name="Daum C."/>
            <person name="Ezra D."/>
            <person name="Gonzalez J."/>
            <person name="Henrissat B."/>
            <person name="Kuo A."/>
            <person name="Liang C."/>
            <person name="Lipzen A."/>
            <person name="Lutzoni F."/>
            <person name="Magnuson J."/>
            <person name="Mondo S."/>
            <person name="Nolan M."/>
            <person name="Ohm R."/>
            <person name="Pangilinan J."/>
            <person name="Park H.-J."/>
            <person name="Ramirez L."/>
            <person name="Alfaro M."/>
            <person name="Sun H."/>
            <person name="Tritt A."/>
            <person name="Yoshinaga Y."/>
            <person name="Zwiers L.-H."/>
            <person name="Turgeon B."/>
            <person name="Goodwin S."/>
            <person name="Spatafora J."/>
            <person name="Crous P."/>
            <person name="Grigoriev I."/>
        </authorList>
    </citation>
    <scope>NUCLEOTIDE SEQUENCE</scope>
    <source>
        <strain evidence="3">CBS 113818</strain>
    </source>
</reference>
<accession>A0A6A7AIL8</accession>
<feature type="region of interest" description="Disordered" evidence="1">
    <location>
        <begin position="1"/>
        <end position="20"/>
    </location>
</feature>
<organism evidence="3 4">
    <name type="scientific">Ophiobolus disseminans</name>
    <dbReference type="NCBI Taxonomy" id="1469910"/>
    <lineage>
        <taxon>Eukaryota</taxon>
        <taxon>Fungi</taxon>
        <taxon>Dikarya</taxon>
        <taxon>Ascomycota</taxon>
        <taxon>Pezizomycotina</taxon>
        <taxon>Dothideomycetes</taxon>
        <taxon>Pleosporomycetidae</taxon>
        <taxon>Pleosporales</taxon>
        <taxon>Pleosporineae</taxon>
        <taxon>Phaeosphaeriaceae</taxon>
        <taxon>Ophiobolus</taxon>
    </lineage>
</organism>
<dbReference type="OrthoDB" id="5412936at2759"/>
<keyword evidence="2" id="KW-1133">Transmembrane helix</keyword>
<gene>
    <name evidence="3" type="ORF">CC86DRAFT_365096</name>
</gene>
<name>A0A6A7AIL8_9PLEO</name>